<name>A0A0D0NGN6_9RHOB</name>
<sequence>MAAHRRAALYYDFADFSMIRLSTGRAFLNAGFGRAHRLTPRDLTTPPADA</sequence>
<dbReference type="Proteomes" id="UP000035100">
    <property type="component" value="Unassembled WGS sequence"/>
</dbReference>
<gene>
    <name evidence="1" type="ORF">Wenmar_03909</name>
</gene>
<evidence type="ECO:0000313" key="1">
    <source>
        <dbReference type="EMBL" id="KIQ67485.1"/>
    </source>
</evidence>
<dbReference type="InterPro" id="IPR012349">
    <property type="entry name" value="Split_barrel_FMN-bd"/>
</dbReference>
<organism evidence="1 2">
    <name type="scientific">Wenxinia marina DSM 24838</name>
    <dbReference type="NCBI Taxonomy" id="1123501"/>
    <lineage>
        <taxon>Bacteria</taxon>
        <taxon>Pseudomonadati</taxon>
        <taxon>Pseudomonadota</taxon>
        <taxon>Alphaproteobacteria</taxon>
        <taxon>Rhodobacterales</taxon>
        <taxon>Roseobacteraceae</taxon>
        <taxon>Wenxinia</taxon>
    </lineage>
</organism>
<proteinExistence type="predicted"/>
<evidence type="ECO:0000313" key="2">
    <source>
        <dbReference type="Proteomes" id="UP000035100"/>
    </source>
</evidence>
<reference evidence="1 2" key="1">
    <citation type="submission" date="2013-01" db="EMBL/GenBank/DDBJ databases">
        <authorList>
            <person name="Fiebig A."/>
            <person name="Goeker M."/>
            <person name="Klenk H.-P.P."/>
        </authorList>
    </citation>
    <scope>NUCLEOTIDE SEQUENCE [LARGE SCALE GENOMIC DNA]</scope>
    <source>
        <strain evidence="1 2">DSM 24838</strain>
    </source>
</reference>
<protein>
    <submittedName>
        <fullName evidence="1">Uncharacterized protein</fullName>
    </submittedName>
</protein>
<keyword evidence="2" id="KW-1185">Reference proteome</keyword>
<dbReference type="EMBL" id="AONG01000022">
    <property type="protein sequence ID" value="KIQ67485.1"/>
    <property type="molecule type" value="Genomic_DNA"/>
</dbReference>
<dbReference type="RefSeq" id="WP_018301706.1">
    <property type="nucleotide sequence ID" value="NZ_KB902278.1"/>
</dbReference>
<comment type="caution">
    <text evidence="1">The sequence shown here is derived from an EMBL/GenBank/DDBJ whole genome shotgun (WGS) entry which is preliminary data.</text>
</comment>
<dbReference type="STRING" id="1123501.Wenmar_03909"/>
<dbReference type="AlphaFoldDB" id="A0A0D0NGN6"/>
<dbReference type="Gene3D" id="2.30.110.10">
    <property type="entry name" value="Electron Transport, Fmn-binding Protein, Chain A"/>
    <property type="match status" value="1"/>
</dbReference>
<accession>A0A0D0NGN6</accession>